<dbReference type="InParanoid" id="A0A7M7KVR2"/>
<dbReference type="KEGG" id="vde:111252608"/>
<evidence type="ECO:0000256" key="1">
    <source>
        <dbReference type="SAM" id="SignalP"/>
    </source>
</evidence>
<evidence type="ECO:0000313" key="3">
    <source>
        <dbReference type="Proteomes" id="UP000594260"/>
    </source>
</evidence>
<keyword evidence="1" id="KW-0732">Signal</keyword>
<dbReference type="PANTHER" id="PTHR33964">
    <property type="entry name" value="RE45066P-RELATED"/>
    <property type="match status" value="1"/>
</dbReference>
<dbReference type="PANTHER" id="PTHR33964:SF1">
    <property type="entry name" value="RE45066P"/>
    <property type="match status" value="1"/>
</dbReference>
<name>A0A7M7KVR2_VARDE</name>
<organism evidence="2 3">
    <name type="scientific">Varroa destructor</name>
    <name type="common">Honeybee mite</name>
    <dbReference type="NCBI Taxonomy" id="109461"/>
    <lineage>
        <taxon>Eukaryota</taxon>
        <taxon>Metazoa</taxon>
        <taxon>Ecdysozoa</taxon>
        <taxon>Arthropoda</taxon>
        <taxon>Chelicerata</taxon>
        <taxon>Arachnida</taxon>
        <taxon>Acari</taxon>
        <taxon>Parasitiformes</taxon>
        <taxon>Mesostigmata</taxon>
        <taxon>Gamasina</taxon>
        <taxon>Dermanyssoidea</taxon>
        <taxon>Varroidae</taxon>
        <taxon>Varroa</taxon>
    </lineage>
</organism>
<dbReference type="OrthoDB" id="6505882at2759"/>
<keyword evidence="3" id="KW-1185">Reference proteome</keyword>
<dbReference type="OMA" id="NEWCETM"/>
<dbReference type="GeneID" id="111252608"/>
<feature type="chain" id="PRO_5029588966" evidence="1">
    <location>
        <begin position="24"/>
        <end position="228"/>
    </location>
</feature>
<reference evidence="2" key="1">
    <citation type="submission" date="2021-01" db="UniProtKB">
        <authorList>
            <consortium name="EnsemblMetazoa"/>
        </authorList>
    </citation>
    <scope>IDENTIFICATION</scope>
</reference>
<sequence length="228" mass="25180">MPVLKCLVVVSVLAVFPIPMVYSTECHLRELDLCLTSAASIKAVPVNDDEIDKYCNLIREAIECLSAYVKKCATPMQREVIAFFTGRGFIEQGEKFCTKGDELRNNYLEQAPCLAKAQIDGKRCMNDSQVAFEKFEEVPFQNKITFVCCVYARYKKCSHDIIEATCGVKAVESSNTMIRLLSSNLIPTVCYGFDSNPSCASLLPPAGTSPKNNGKSVVSKLISAYVRS</sequence>
<protein>
    <submittedName>
        <fullName evidence="2">Uncharacterized protein</fullName>
    </submittedName>
</protein>
<dbReference type="AlphaFoldDB" id="A0A7M7KVR2"/>
<dbReference type="Proteomes" id="UP000594260">
    <property type="component" value="Unplaced"/>
</dbReference>
<accession>A0A7M7KVR2</accession>
<feature type="signal peptide" evidence="1">
    <location>
        <begin position="1"/>
        <end position="23"/>
    </location>
</feature>
<proteinExistence type="predicted"/>
<evidence type="ECO:0000313" key="2">
    <source>
        <dbReference type="EnsemblMetazoa" id="XP_022666526"/>
    </source>
</evidence>
<dbReference type="EnsemblMetazoa" id="XM_022810791">
    <property type="protein sequence ID" value="XP_022666526"/>
    <property type="gene ID" value="LOC111252608"/>
</dbReference>
<dbReference type="RefSeq" id="XP_022666526.1">
    <property type="nucleotide sequence ID" value="XM_022810791.1"/>
</dbReference>